<keyword evidence="5 8" id="KW-1133">Transmembrane helix</keyword>
<gene>
    <name evidence="10" type="ORF">LECACI_7A003429</name>
</gene>
<dbReference type="GO" id="GO:0016020">
    <property type="term" value="C:membrane"/>
    <property type="evidence" value="ECO:0007669"/>
    <property type="project" value="UniProtKB-SubCell"/>
</dbReference>
<evidence type="ECO:0000313" key="11">
    <source>
        <dbReference type="Proteomes" id="UP001296104"/>
    </source>
</evidence>
<name>A0AAI8YWU5_9PEZI</name>
<feature type="compositionally biased region" description="Polar residues" evidence="7">
    <location>
        <begin position="68"/>
        <end position="95"/>
    </location>
</feature>
<evidence type="ECO:0000313" key="10">
    <source>
        <dbReference type="EMBL" id="CAK3960817.1"/>
    </source>
</evidence>
<evidence type="ECO:0000256" key="6">
    <source>
        <dbReference type="ARBA" id="ARBA00023136"/>
    </source>
</evidence>
<feature type="compositionally biased region" description="Basic residues" evidence="7">
    <location>
        <begin position="98"/>
        <end position="108"/>
    </location>
</feature>
<dbReference type="EMBL" id="CAVMBE010000016">
    <property type="protein sequence ID" value="CAK3960817.1"/>
    <property type="molecule type" value="Genomic_DNA"/>
</dbReference>
<dbReference type="InterPro" id="IPR003609">
    <property type="entry name" value="Pan_app"/>
</dbReference>
<feature type="transmembrane region" description="Helical" evidence="8">
    <location>
        <begin position="12"/>
        <end position="34"/>
    </location>
</feature>
<dbReference type="AlphaFoldDB" id="A0AAI8YWU5"/>
<comment type="caution">
    <text evidence="10">The sequence shown here is derived from an EMBL/GenBank/DDBJ whole genome shotgun (WGS) entry which is preliminary data.</text>
</comment>
<evidence type="ECO:0000256" key="4">
    <source>
        <dbReference type="ARBA" id="ARBA00022968"/>
    </source>
</evidence>
<feature type="region of interest" description="Disordered" evidence="7">
    <location>
        <begin position="39"/>
        <end position="117"/>
    </location>
</feature>
<evidence type="ECO:0000256" key="3">
    <source>
        <dbReference type="ARBA" id="ARBA00022692"/>
    </source>
</evidence>
<feature type="compositionally biased region" description="Polar residues" evidence="7">
    <location>
        <begin position="40"/>
        <end position="52"/>
    </location>
</feature>
<dbReference type="Proteomes" id="UP001296104">
    <property type="component" value="Unassembled WGS sequence"/>
</dbReference>
<keyword evidence="11" id="KW-1185">Reference proteome</keyword>
<dbReference type="InterPro" id="IPR026050">
    <property type="entry name" value="C1GALT1/C1GALT1_chp1"/>
</dbReference>
<keyword evidence="6 8" id="KW-0472">Membrane</keyword>
<comment type="similarity">
    <text evidence="2">Belongs to the glycosyltransferase 31 family. Beta3-Gal-T subfamily.</text>
</comment>
<proteinExistence type="inferred from homology"/>
<reference evidence="10" key="1">
    <citation type="submission" date="2023-11" db="EMBL/GenBank/DDBJ databases">
        <authorList>
            <person name="Alioto T."/>
            <person name="Alioto T."/>
            <person name="Gomez Garrido J."/>
        </authorList>
    </citation>
    <scope>NUCLEOTIDE SEQUENCE</scope>
</reference>
<evidence type="ECO:0000256" key="1">
    <source>
        <dbReference type="ARBA" id="ARBA00004606"/>
    </source>
</evidence>
<evidence type="ECO:0000256" key="5">
    <source>
        <dbReference type="ARBA" id="ARBA00022989"/>
    </source>
</evidence>
<accession>A0AAI8YWU5</accession>
<feature type="domain" description="Apple" evidence="9">
    <location>
        <begin position="455"/>
        <end position="484"/>
    </location>
</feature>
<dbReference type="PANTHER" id="PTHR23033">
    <property type="entry name" value="BETA1,3-GALACTOSYLTRANSFERASE"/>
    <property type="match status" value="1"/>
</dbReference>
<dbReference type="PANTHER" id="PTHR23033:SF47">
    <property type="entry name" value="APPLE DOMAIN-CONTAINING PROTEIN-RELATED"/>
    <property type="match status" value="1"/>
</dbReference>
<comment type="subcellular location">
    <subcellularLocation>
        <location evidence="1">Membrane</location>
        <topology evidence="1">Single-pass type II membrane protein</topology>
    </subcellularLocation>
</comment>
<protein>
    <submittedName>
        <fullName evidence="10">Glycosyltransferase family 31</fullName>
    </submittedName>
</protein>
<evidence type="ECO:0000256" key="8">
    <source>
        <dbReference type="SAM" id="Phobius"/>
    </source>
</evidence>
<keyword evidence="3 8" id="KW-0812">Transmembrane</keyword>
<sequence>MLLTSMGRGPKVALLAAVTLTFLLILHIISPSAWRPTWRLPTTTAQTGDGTSSPPPAAALQQHDHTSGKFNPQQASQQAWSHYDPNDSTADSSSPRPKGSHANKPKPKPKPDLAPCQKLEGGEDVLVVMRTGATEIKDKLPVHFNTTFKCYPNYIIFSDYEEDFHGHQVHDVLKYIPDEIKTTNVDFQHYMHVQEVGRQGLDKAELSGQVSEESGPVGKLDNAGWNLDKWKFLPMANETLARHPDKNWFVFVEPDSYLVWSSFLQWIPKLDPSKPLYVGSEVMIGGDIFAHGGSVFLLSKPAMEKLAKVYNHQTAELHEYTAGHWAGDCVLGKTLHDAGVDLTWGFPMFQGGNPSISMDWDDGKGPRKLWCTPAMSYHHFIPSEIDEFWHFEQRWIEEQKRNSHVKSRAAFSLWPKDMSGVLHHRDTFKQFVLPKISSELKNWDNTPDWIHPDTMGMKMKDCRELCRANSTCQAYSTSELGCSIGPKPYTGRKKKGVSSGWLMERIEAWQGTIDRCSGQDRWVTD</sequence>
<dbReference type="Pfam" id="PF08276">
    <property type="entry name" value="PAN_2"/>
    <property type="match status" value="1"/>
</dbReference>
<keyword evidence="4" id="KW-0735">Signal-anchor</keyword>
<evidence type="ECO:0000259" key="9">
    <source>
        <dbReference type="Pfam" id="PF08276"/>
    </source>
</evidence>
<evidence type="ECO:0000256" key="7">
    <source>
        <dbReference type="SAM" id="MobiDB-lite"/>
    </source>
</evidence>
<dbReference type="Gene3D" id="3.90.550.50">
    <property type="match status" value="1"/>
</dbReference>
<evidence type="ECO:0000256" key="2">
    <source>
        <dbReference type="ARBA" id="ARBA00006462"/>
    </source>
</evidence>
<organism evidence="10 11">
    <name type="scientific">Lecanosticta acicola</name>
    <dbReference type="NCBI Taxonomy" id="111012"/>
    <lineage>
        <taxon>Eukaryota</taxon>
        <taxon>Fungi</taxon>
        <taxon>Dikarya</taxon>
        <taxon>Ascomycota</taxon>
        <taxon>Pezizomycotina</taxon>
        <taxon>Dothideomycetes</taxon>
        <taxon>Dothideomycetidae</taxon>
        <taxon>Mycosphaerellales</taxon>
        <taxon>Mycosphaerellaceae</taxon>
        <taxon>Lecanosticta</taxon>
    </lineage>
</organism>